<evidence type="ECO:0000313" key="11">
    <source>
        <dbReference type="EMBL" id="CAG8713260.1"/>
    </source>
</evidence>
<dbReference type="OrthoDB" id="2422317at2759"/>
<keyword evidence="4" id="KW-0238">DNA-binding</keyword>
<dbReference type="Pfam" id="PF00447">
    <property type="entry name" value="HSF_DNA-bind"/>
    <property type="match status" value="1"/>
</dbReference>
<evidence type="ECO:0000256" key="8">
    <source>
        <dbReference type="SAM" id="Coils"/>
    </source>
</evidence>
<dbReference type="PANTHER" id="PTHR10015:SF427">
    <property type="entry name" value="HEAT SHOCK FACTOR PROTEIN"/>
    <property type="match status" value="1"/>
</dbReference>
<evidence type="ECO:0000259" key="10">
    <source>
        <dbReference type="PROSITE" id="PS00434"/>
    </source>
</evidence>
<dbReference type="InterPro" id="IPR036390">
    <property type="entry name" value="WH_DNA-bd_sf"/>
</dbReference>
<feature type="region of interest" description="Disordered" evidence="9">
    <location>
        <begin position="529"/>
        <end position="560"/>
    </location>
</feature>
<feature type="domain" description="HSF-type DNA-binding" evidence="10">
    <location>
        <begin position="109"/>
        <end position="133"/>
    </location>
</feature>
<evidence type="ECO:0000256" key="6">
    <source>
        <dbReference type="ARBA" id="ARBA00023242"/>
    </source>
</evidence>
<keyword evidence="5" id="KW-0804">Transcription</keyword>
<dbReference type="PRINTS" id="PR00056">
    <property type="entry name" value="HSFDOMAIN"/>
</dbReference>
<feature type="compositionally biased region" description="Polar residues" evidence="9">
    <location>
        <begin position="1"/>
        <end position="16"/>
    </location>
</feature>
<dbReference type="PROSITE" id="PS00434">
    <property type="entry name" value="HSF_DOMAIN"/>
    <property type="match status" value="1"/>
</dbReference>
<evidence type="ECO:0000256" key="3">
    <source>
        <dbReference type="ARBA" id="ARBA00023015"/>
    </source>
</evidence>
<evidence type="ECO:0000313" key="12">
    <source>
        <dbReference type="Proteomes" id="UP000789759"/>
    </source>
</evidence>
<reference evidence="11" key="1">
    <citation type="submission" date="2021-06" db="EMBL/GenBank/DDBJ databases">
        <authorList>
            <person name="Kallberg Y."/>
            <person name="Tangrot J."/>
            <person name="Rosling A."/>
        </authorList>
    </citation>
    <scope>NUCLEOTIDE SEQUENCE</scope>
    <source>
        <strain evidence="11">FL966</strain>
    </source>
</reference>
<evidence type="ECO:0000256" key="7">
    <source>
        <dbReference type="RuleBase" id="RU004020"/>
    </source>
</evidence>
<comment type="caution">
    <text evidence="11">The sequence shown here is derived from an EMBL/GenBank/DDBJ whole genome shotgun (WGS) entry which is preliminary data.</text>
</comment>
<proteinExistence type="inferred from homology"/>
<gene>
    <name evidence="11" type="ORF">CPELLU_LOCUS12448</name>
</gene>
<feature type="compositionally biased region" description="Low complexity" evidence="9">
    <location>
        <begin position="372"/>
        <end position="382"/>
    </location>
</feature>
<organism evidence="11 12">
    <name type="scientific">Cetraspora pellucida</name>
    <dbReference type="NCBI Taxonomy" id="1433469"/>
    <lineage>
        <taxon>Eukaryota</taxon>
        <taxon>Fungi</taxon>
        <taxon>Fungi incertae sedis</taxon>
        <taxon>Mucoromycota</taxon>
        <taxon>Glomeromycotina</taxon>
        <taxon>Glomeromycetes</taxon>
        <taxon>Diversisporales</taxon>
        <taxon>Gigasporaceae</taxon>
        <taxon>Cetraspora</taxon>
    </lineage>
</organism>
<dbReference type="GO" id="GO:0005634">
    <property type="term" value="C:nucleus"/>
    <property type="evidence" value="ECO:0007669"/>
    <property type="project" value="UniProtKB-SubCell"/>
</dbReference>
<evidence type="ECO:0000256" key="1">
    <source>
        <dbReference type="ARBA" id="ARBA00004123"/>
    </source>
</evidence>
<dbReference type="GO" id="GO:0043565">
    <property type="term" value="F:sequence-specific DNA binding"/>
    <property type="evidence" value="ECO:0007669"/>
    <property type="project" value="InterPro"/>
</dbReference>
<keyword evidence="6" id="KW-0539">Nucleus</keyword>
<dbReference type="AlphaFoldDB" id="A0A9N9N9E6"/>
<dbReference type="InterPro" id="IPR000232">
    <property type="entry name" value="HSF_DNA-bd"/>
</dbReference>
<dbReference type="PANTHER" id="PTHR10015">
    <property type="entry name" value="HEAT SHOCK TRANSCRIPTION FACTOR"/>
    <property type="match status" value="1"/>
</dbReference>
<dbReference type="SMART" id="SM00415">
    <property type="entry name" value="HSF"/>
    <property type="match status" value="1"/>
</dbReference>
<dbReference type="GO" id="GO:0003700">
    <property type="term" value="F:DNA-binding transcription factor activity"/>
    <property type="evidence" value="ECO:0007669"/>
    <property type="project" value="InterPro"/>
</dbReference>
<feature type="coiled-coil region" evidence="8">
    <location>
        <begin position="440"/>
        <end position="467"/>
    </location>
</feature>
<evidence type="ECO:0000256" key="9">
    <source>
        <dbReference type="SAM" id="MobiDB-lite"/>
    </source>
</evidence>
<protein>
    <submittedName>
        <fullName evidence="11">953_t:CDS:1</fullName>
    </submittedName>
</protein>
<evidence type="ECO:0000256" key="5">
    <source>
        <dbReference type="ARBA" id="ARBA00023163"/>
    </source>
</evidence>
<sequence>MQQTQSEQPQSASTIAASRKRPAPSQTPSETLECGPPGSPEDSTNLSFPASHLRNAPRSPRTGNRSVPAFLNKLYNMVNDPQSNELITWSESGNSFLVKRPQDFAKEVLPRFFKHNNFSSFVRQLNMYGFHKIPHLQQGVLQSDGQSEQWEFSNTNFLRNQPDLLYFVTRKKGKDTENIKEPNEIDINHILNEIASIKKHQMTISADLKNIQKENQILWQETISARDRHRRQQETIDKILRFLASVFSADKKRAIVPKKRRLLIGNSDTNYANQEMMGSGNWALDNEGGQGASSNTPTAENDITSLMLDINNPAALSILASLAVNNPSALNNLPQFDIFNTLPAASSIPPDEISDPADFLDATDLSTLLQPDQIIPSSDPSSTARDNNSPLVNGTEPSIPNNTITDTTQTTTTPHYKLPTGTPSVPKQAVTVSPAASNLNVNRKESLQELETRINAVESNVDYLTSLTSQLGYDPDDHDDIDLDEEAENDFLAFYSTNFNPSEQDRQMLFNLMGGREESNATTTQIADSNNASSQYIAPSTATPVNPTSTSTNRRPKANETAVADSLSTTTAMTQYVPPLAQIPQYFQRKENPIAVGDLLASMSPNPKRLKTRLEEKDEEESTSTIENELSIDDLLADLDDDENSFINYR</sequence>
<dbReference type="EMBL" id="CAJVQA010012059">
    <property type="protein sequence ID" value="CAG8713260.1"/>
    <property type="molecule type" value="Genomic_DNA"/>
</dbReference>
<evidence type="ECO:0000256" key="2">
    <source>
        <dbReference type="ARBA" id="ARBA00006403"/>
    </source>
</evidence>
<dbReference type="InterPro" id="IPR036388">
    <property type="entry name" value="WH-like_DNA-bd_sf"/>
</dbReference>
<name>A0A9N9N9E6_9GLOM</name>
<dbReference type="FunFam" id="1.10.10.10:FF:000027">
    <property type="entry name" value="Heat shock transcription factor 1"/>
    <property type="match status" value="1"/>
</dbReference>
<keyword evidence="8" id="KW-0175">Coiled coil</keyword>
<feature type="compositionally biased region" description="Polar residues" evidence="9">
    <location>
        <begin position="529"/>
        <end position="553"/>
    </location>
</feature>
<feature type="compositionally biased region" description="Polar residues" evidence="9">
    <location>
        <begin position="383"/>
        <end position="402"/>
    </location>
</feature>
<feature type="region of interest" description="Disordered" evidence="9">
    <location>
        <begin position="1"/>
        <end position="65"/>
    </location>
</feature>
<dbReference type="Gene3D" id="1.10.10.10">
    <property type="entry name" value="Winged helix-like DNA-binding domain superfamily/Winged helix DNA-binding domain"/>
    <property type="match status" value="1"/>
</dbReference>
<feature type="compositionally biased region" description="Low complexity" evidence="9">
    <location>
        <begin position="403"/>
        <end position="422"/>
    </location>
</feature>
<feature type="region of interest" description="Disordered" evidence="9">
    <location>
        <begin position="372"/>
        <end position="425"/>
    </location>
</feature>
<keyword evidence="3" id="KW-0805">Transcription regulation</keyword>
<comment type="similarity">
    <text evidence="2 7">Belongs to the HSF family.</text>
</comment>
<evidence type="ECO:0000256" key="4">
    <source>
        <dbReference type="ARBA" id="ARBA00023125"/>
    </source>
</evidence>
<comment type="subcellular location">
    <subcellularLocation>
        <location evidence="1">Nucleus</location>
    </subcellularLocation>
</comment>
<dbReference type="Proteomes" id="UP000789759">
    <property type="component" value="Unassembled WGS sequence"/>
</dbReference>
<dbReference type="SUPFAM" id="SSF46785">
    <property type="entry name" value="Winged helix' DNA-binding domain"/>
    <property type="match status" value="1"/>
</dbReference>
<accession>A0A9N9N9E6</accession>
<keyword evidence="12" id="KW-1185">Reference proteome</keyword>